<keyword evidence="9 12" id="KW-0472">Membrane</keyword>
<comment type="similarity">
    <text evidence="2 11">Belongs to the sodium:solute symporter (SSF) (TC 2.A.21) family.</text>
</comment>
<feature type="transmembrane region" description="Helical" evidence="12">
    <location>
        <begin position="524"/>
        <end position="546"/>
    </location>
</feature>
<dbReference type="OrthoDB" id="10043921at2759"/>
<dbReference type="Pfam" id="PF00474">
    <property type="entry name" value="SSF"/>
    <property type="match status" value="1"/>
</dbReference>
<dbReference type="AlphaFoldDB" id="A0A3M7T4C8"/>
<sequence>MIESKFNAADYIVFFTVLIISSLIGLQKIINSVFNRFRKVGIENKNECKTNQTSEYLTANKSIGLIPVSFSLFASFFSSTAFLGVTAEVYEYGLIYWTMVFGFVIPPILGAFITAPYFASKNIKSIFEFFEMRYKSKLVRLFTVTCYLLRSIILTAIYIYGPATAFSTITSLHDFFSIALIGTFATIYTTIGGLRAVIFSDMFQAIVMFMGLLCMVVKGLFDLGGFSAMWKINLENQRLHVFDFRLNPLIRQTFWSLFIGHVFHYSMSYCFDQQTIQRFASARTAKIAKIALLSNAPIGFVLISLCCFLGLIVFASLSGCDPLLSRQIASSNQLLTFFIMEKFRNFYGIAGLCLAAIFSSALSSVSSTINTFSMILWEDILKANKHFRNMTDSQSLRVTKIISLSSGLLCTCLAFFFASMGSNLIQISAGGVGAVNGPMIGLFALAFFSYSNQAGSLIGAVFGLIVGLWLNIGVFIERPVYPRLNVSISECSSLASQNYTSGFYGTNGQAVNLYGFSRIYSMSAFWYGPIGLMATFIMGSIMSLALNRFSEIKSGKEVNISLQNIDQTNAFSLQSF</sequence>
<feature type="transmembrane region" description="Helical" evidence="12">
    <location>
        <begin position="424"/>
        <end position="450"/>
    </location>
</feature>
<dbReference type="InterPro" id="IPR051163">
    <property type="entry name" value="Sodium:Solute_Symporter_SSF"/>
</dbReference>
<dbReference type="InterPro" id="IPR001734">
    <property type="entry name" value="Na/solute_symporter"/>
</dbReference>
<dbReference type="EMBL" id="REGN01000304">
    <property type="protein sequence ID" value="RNA42872.1"/>
    <property type="molecule type" value="Genomic_DNA"/>
</dbReference>
<dbReference type="PANTHER" id="PTHR42985:SF40">
    <property type="entry name" value="LD47995P-RELATED"/>
    <property type="match status" value="1"/>
</dbReference>
<dbReference type="GO" id="GO:0015293">
    <property type="term" value="F:symporter activity"/>
    <property type="evidence" value="ECO:0007669"/>
    <property type="project" value="TreeGrafter"/>
</dbReference>
<proteinExistence type="inferred from homology"/>
<evidence type="ECO:0000256" key="5">
    <source>
        <dbReference type="ARBA" id="ARBA00022692"/>
    </source>
</evidence>
<evidence type="ECO:0000256" key="12">
    <source>
        <dbReference type="SAM" id="Phobius"/>
    </source>
</evidence>
<feature type="transmembrane region" description="Helical" evidence="12">
    <location>
        <begin position="249"/>
        <end position="271"/>
    </location>
</feature>
<feature type="transmembrane region" description="Helical" evidence="12">
    <location>
        <begin position="457"/>
        <end position="476"/>
    </location>
</feature>
<dbReference type="GO" id="GO:0006814">
    <property type="term" value="P:sodium ion transport"/>
    <property type="evidence" value="ECO:0007669"/>
    <property type="project" value="UniProtKB-KW"/>
</dbReference>
<keyword evidence="10" id="KW-0739">Sodium transport</keyword>
<comment type="subcellular location">
    <subcellularLocation>
        <location evidence="1">Cell membrane</location>
        <topology evidence="1">Multi-pass membrane protein</topology>
    </subcellularLocation>
</comment>
<evidence type="ECO:0000256" key="10">
    <source>
        <dbReference type="ARBA" id="ARBA00023201"/>
    </source>
</evidence>
<feature type="transmembrane region" description="Helical" evidence="12">
    <location>
        <begin position="205"/>
        <end position="229"/>
    </location>
</feature>
<accession>A0A3M7T4C8</accession>
<keyword evidence="6 12" id="KW-1133">Transmembrane helix</keyword>
<dbReference type="PANTHER" id="PTHR42985">
    <property type="entry name" value="SODIUM-COUPLED MONOCARBOXYLATE TRANSPORTER"/>
    <property type="match status" value="1"/>
</dbReference>
<evidence type="ECO:0000256" key="11">
    <source>
        <dbReference type="RuleBase" id="RU362091"/>
    </source>
</evidence>
<evidence type="ECO:0000256" key="9">
    <source>
        <dbReference type="ARBA" id="ARBA00023136"/>
    </source>
</evidence>
<organism evidence="13 14">
    <name type="scientific">Brachionus plicatilis</name>
    <name type="common">Marine rotifer</name>
    <name type="synonym">Brachionus muelleri</name>
    <dbReference type="NCBI Taxonomy" id="10195"/>
    <lineage>
        <taxon>Eukaryota</taxon>
        <taxon>Metazoa</taxon>
        <taxon>Spiralia</taxon>
        <taxon>Gnathifera</taxon>
        <taxon>Rotifera</taxon>
        <taxon>Eurotatoria</taxon>
        <taxon>Monogononta</taxon>
        <taxon>Pseudotrocha</taxon>
        <taxon>Ploima</taxon>
        <taxon>Brachionidae</taxon>
        <taxon>Brachionus</taxon>
    </lineage>
</organism>
<evidence type="ECO:0000313" key="13">
    <source>
        <dbReference type="EMBL" id="RNA42872.1"/>
    </source>
</evidence>
<dbReference type="STRING" id="10195.A0A3M7T4C8"/>
<feature type="transmembrane region" description="Helical" evidence="12">
    <location>
        <begin position="346"/>
        <end position="377"/>
    </location>
</feature>
<protein>
    <submittedName>
        <fullName evidence="13">Sodium-coupled monocarboxylate transporter 1-like</fullName>
    </submittedName>
</protein>
<keyword evidence="8" id="KW-0406">Ion transport</keyword>
<reference evidence="13 14" key="1">
    <citation type="journal article" date="2018" name="Sci. Rep.">
        <title>Genomic signatures of local adaptation to the degree of environmental predictability in rotifers.</title>
        <authorList>
            <person name="Franch-Gras L."/>
            <person name="Hahn C."/>
            <person name="Garcia-Roger E.M."/>
            <person name="Carmona M.J."/>
            <person name="Serra M."/>
            <person name="Gomez A."/>
        </authorList>
    </citation>
    <scope>NUCLEOTIDE SEQUENCE [LARGE SCALE GENOMIC DNA]</scope>
    <source>
        <strain evidence="13">HYR1</strain>
    </source>
</reference>
<name>A0A3M7T4C8_BRAPC</name>
<evidence type="ECO:0000256" key="2">
    <source>
        <dbReference type="ARBA" id="ARBA00006434"/>
    </source>
</evidence>
<evidence type="ECO:0000256" key="1">
    <source>
        <dbReference type="ARBA" id="ARBA00004651"/>
    </source>
</evidence>
<dbReference type="InterPro" id="IPR038377">
    <property type="entry name" value="Na/Glc_symporter_sf"/>
</dbReference>
<dbReference type="GO" id="GO:0005886">
    <property type="term" value="C:plasma membrane"/>
    <property type="evidence" value="ECO:0007669"/>
    <property type="project" value="UniProtKB-SubCell"/>
</dbReference>
<evidence type="ECO:0000256" key="7">
    <source>
        <dbReference type="ARBA" id="ARBA00023053"/>
    </source>
</evidence>
<feature type="transmembrane region" description="Helical" evidence="12">
    <location>
        <begin position="398"/>
        <end position="418"/>
    </location>
</feature>
<comment type="caution">
    <text evidence="13">The sequence shown here is derived from an EMBL/GenBank/DDBJ whole genome shotgun (WGS) entry which is preliminary data.</text>
</comment>
<feature type="transmembrane region" description="Helical" evidence="12">
    <location>
        <begin position="95"/>
        <end position="118"/>
    </location>
</feature>
<evidence type="ECO:0000256" key="3">
    <source>
        <dbReference type="ARBA" id="ARBA00022448"/>
    </source>
</evidence>
<evidence type="ECO:0000256" key="6">
    <source>
        <dbReference type="ARBA" id="ARBA00022989"/>
    </source>
</evidence>
<feature type="transmembrane region" description="Helical" evidence="12">
    <location>
        <begin position="292"/>
        <end position="317"/>
    </location>
</feature>
<feature type="transmembrane region" description="Helical" evidence="12">
    <location>
        <begin position="175"/>
        <end position="198"/>
    </location>
</feature>
<keyword evidence="7" id="KW-0915">Sodium</keyword>
<feature type="transmembrane region" description="Helical" evidence="12">
    <location>
        <begin position="138"/>
        <end position="160"/>
    </location>
</feature>
<keyword evidence="4" id="KW-1003">Cell membrane</keyword>
<keyword evidence="14" id="KW-1185">Reference proteome</keyword>
<gene>
    <name evidence="13" type="ORF">BpHYR1_045449</name>
</gene>
<evidence type="ECO:0000313" key="14">
    <source>
        <dbReference type="Proteomes" id="UP000276133"/>
    </source>
</evidence>
<evidence type="ECO:0000256" key="4">
    <source>
        <dbReference type="ARBA" id="ARBA00022475"/>
    </source>
</evidence>
<dbReference type="PROSITE" id="PS50283">
    <property type="entry name" value="NA_SOLUT_SYMP_3"/>
    <property type="match status" value="1"/>
</dbReference>
<dbReference type="Proteomes" id="UP000276133">
    <property type="component" value="Unassembled WGS sequence"/>
</dbReference>
<feature type="transmembrane region" description="Helical" evidence="12">
    <location>
        <begin position="12"/>
        <end position="30"/>
    </location>
</feature>
<keyword evidence="3" id="KW-0813">Transport</keyword>
<dbReference type="Gene3D" id="1.20.1730.10">
    <property type="entry name" value="Sodium/glucose cotransporter"/>
    <property type="match status" value="1"/>
</dbReference>
<dbReference type="NCBIfam" id="TIGR00813">
    <property type="entry name" value="sss"/>
    <property type="match status" value="1"/>
</dbReference>
<keyword evidence="5 12" id="KW-0812">Transmembrane</keyword>
<feature type="transmembrane region" description="Helical" evidence="12">
    <location>
        <begin position="63"/>
        <end position="83"/>
    </location>
</feature>
<evidence type="ECO:0000256" key="8">
    <source>
        <dbReference type="ARBA" id="ARBA00023065"/>
    </source>
</evidence>